<evidence type="ECO:0000256" key="2">
    <source>
        <dbReference type="PIRNR" id="PIRNR016661"/>
    </source>
</evidence>
<evidence type="ECO:0000256" key="3">
    <source>
        <dbReference type="SAM" id="MobiDB-lite"/>
    </source>
</evidence>
<feature type="transmembrane region" description="Helical" evidence="4">
    <location>
        <begin position="173"/>
        <end position="201"/>
    </location>
</feature>
<protein>
    <recommendedName>
        <fullName evidence="2">Biotin transporter</fullName>
    </recommendedName>
</protein>
<comment type="subcellular location">
    <subcellularLocation>
        <location evidence="2">Cell membrane</location>
        <topology evidence="2">Multi-pass membrane protein</topology>
    </subcellularLocation>
</comment>
<sequence>MTTKSRTPVSRTLTTSSGRSMSRAAGLVRPAARELALVLVGTATLALLGQVALPLPFTPVPVTLGTFAALGVGSVLGSRRGMASALVLALLAAAGVPVLAGWSAGVTASFGYVLGYTLAAGVAGRGALGWSRSSEGGAGSVARRALVLGATMLLASALVYVPGLLWLRLATGASWAATVGMGLAPFVVGDLLKSLAVAGLVPVRSIWR</sequence>
<organism evidence="5 6">
    <name type="scientific">Actinomyces lilanjuaniae</name>
    <dbReference type="NCBI Taxonomy" id="2321394"/>
    <lineage>
        <taxon>Bacteria</taxon>
        <taxon>Bacillati</taxon>
        <taxon>Actinomycetota</taxon>
        <taxon>Actinomycetes</taxon>
        <taxon>Actinomycetales</taxon>
        <taxon>Actinomycetaceae</taxon>
        <taxon>Actinomyces</taxon>
    </lineage>
</organism>
<dbReference type="InterPro" id="IPR003784">
    <property type="entry name" value="BioY"/>
</dbReference>
<feature type="transmembrane region" description="Helical" evidence="4">
    <location>
        <begin position="85"/>
        <end position="104"/>
    </location>
</feature>
<feature type="compositionally biased region" description="Polar residues" evidence="3">
    <location>
        <begin position="1"/>
        <end position="20"/>
    </location>
</feature>
<keyword evidence="2" id="KW-0813">Transport</keyword>
<gene>
    <name evidence="5" type="ORF">D5R93_10550</name>
</gene>
<reference evidence="5 6" key="1">
    <citation type="submission" date="2018-09" db="EMBL/GenBank/DDBJ databases">
        <authorList>
            <person name="Li J."/>
        </authorList>
    </citation>
    <scope>NUCLEOTIDE SEQUENCE [LARGE SCALE GENOMIC DNA]</scope>
    <source>
        <strain evidence="5 6">2129</strain>
    </source>
</reference>
<keyword evidence="2" id="KW-1003">Cell membrane</keyword>
<feature type="transmembrane region" description="Helical" evidence="4">
    <location>
        <begin position="59"/>
        <end position="78"/>
    </location>
</feature>
<comment type="similarity">
    <text evidence="1 2">Belongs to the BioY family.</text>
</comment>
<keyword evidence="6" id="KW-1185">Reference proteome</keyword>
<dbReference type="Pfam" id="PF02632">
    <property type="entry name" value="BioY"/>
    <property type="match status" value="1"/>
</dbReference>
<keyword evidence="4" id="KW-1133">Transmembrane helix</keyword>
<dbReference type="EMBL" id="CP032514">
    <property type="protein sequence ID" value="AYD90973.1"/>
    <property type="molecule type" value="Genomic_DNA"/>
</dbReference>
<keyword evidence="2 4" id="KW-0472">Membrane</keyword>
<feature type="transmembrane region" description="Helical" evidence="4">
    <location>
        <begin position="35"/>
        <end position="53"/>
    </location>
</feature>
<feature type="transmembrane region" description="Helical" evidence="4">
    <location>
        <begin position="110"/>
        <end position="133"/>
    </location>
</feature>
<evidence type="ECO:0000313" key="6">
    <source>
        <dbReference type="Proteomes" id="UP000273001"/>
    </source>
</evidence>
<dbReference type="PANTHER" id="PTHR34295">
    <property type="entry name" value="BIOTIN TRANSPORTER BIOY"/>
    <property type="match status" value="1"/>
</dbReference>
<dbReference type="PANTHER" id="PTHR34295:SF1">
    <property type="entry name" value="BIOTIN TRANSPORTER BIOY"/>
    <property type="match status" value="1"/>
</dbReference>
<dbReference type="PIRSF" id="PIRSF016661">
    <property type="entry name" value="BioY"/>
    <property type="match status" value="1"/>
</dbReference>
<name>A0ABM6Z7F4_9ACTO</name>
<evidence type="ECO:0000256" key="1">
    <source>
        <dbReference type="ARBA" id="ARBA00010692"/>
    </source>
</evidence>
<feature type="transmembrane region" description="Helical" evidence="4">
    <location>
        <begin position="145"/>
        <end position="167"/>
    </location>
</feature>
<evidence type="ECO:0000256" key="4">
    <source>
        <dbReference type="SAM" id="Phobius"/>
    </source>
</evidence>
<dbReference type="Gene3D" id="1.10.1760.20">
    <property type="match status" value="1"/>
</dbReference>
<accession>A0ABM6Z7F4</accession>
<feature type="region of interest" description="Disordered" evidence="3">
    <location>
        <begin position="1"/>
        <end position="21"/>
    </location>
</feature>
<keyword evidence="4" id="KW-0812">Transmembrane</keyword>
<evidence type="ECO:0000313" key="5">
    <source>
        <dbReference type="EMBL" id="AYD90973.1"/>
    </source>
</evidence>
<proteinExistence type="inferred from homology"/>
<dbReference type="Proteomes" id="UP000273001">
    <property type="component" value="Chromosome"/>
</dbReference>